<evidence type="ECO:0000313" key="11">
    <source>
        <dbReference type="EMBL" id="AJH00998.1"/>
    </source>
</evidence>
<dbReference type="Gene3D" id="3.30.70.80">
    <property type="entry name" value="Peptidase S8 propeptide/proteinase inhibitor I9"/>
    <property type="match status" value="1"/>
</dbReference>
<dbReference type="PROSITE" id="PS00137">
    <property type="entry name" value="SUBTILASE_HIS"/>
    <property type="match status" value="1"/>
</dbReference>
<reference evidence="12" key="1">
    <citation type="submission" date="2014-12" db="EMBL/GenBank/DDBJ databases">
        <title>Genome sequence of Clostridium beijerinckii strain 59B.</title>
        <authorList>
            <person name="Little G.T."/>
            <person name="Minton N.P."/>
        </authorList>
    </citation>
    <scope>NUCLEOTIDE SEQUENCE [LARGE SCALE GENOMIC DNA]</scope>
    <source>
        <strain evidence="12">59B</strain>
    </source>
</reference>
<dbReference type="InterPro" id="IPR023827">
    <property type="entry name" value="Peptidase_S8_Asp-AS"/>
</dbReference>
<feature type="chain" id="PRO_5002119773" evidence="9">
    <location>
        <begin position="24"/>
        <end position="507"/>
    </location>
</feature>
<organism evidence="11 12">
    <name type="scientific">Clostridium beijerinckii</name>
    <name type="common">Clostridium MP</name>
    <dbReference type="NCBI Taxonomy" id="1520"/>
    <lineage>
        <taxon>Bacteria</taxon>
        <taxon>Bacillati</taxon>
        <taxon>Bacillota</taxon>
        <taxon>Clostridia</taxon>
        <taxon>Eubacteriales</taxon>
        <taxon>Clostridiaceae</taxon>
        <taxon>Clostridium</taxon>
    </lineage>
</organism>
<keyword evidence="5 6" id="KW-0720">Serine protease</keyword>
<dbReference type="AlphaFoldDB" id="A0A0B5QSE0"/>
<evidence type="ECO:0000256" key="8">
    <source>
        <dbReference type="SAM" id="MobiDB-lite"/>
    </source>
</evidence>
<dbReference type="GO" id="GO:0004252">
    <property type="term" value="F:serine-type endopeptidase activity"/>
    <property type="evidence" value="ECO:0007669"/>
    <property type="project" value="UniProtKB-UniRule"/>
</dbReference>
<evidence type="ECO:0000256" key="2">
    <source>
        <dbReference type="ARBA" id="ARBA00022670"/>
    </source>
</evidence>
<dbReference type="InterPro" id="IPR008964">
    <property type="entry name" value="Invasin/intimin_cell_adhesion"/>
</dbReference>
<keyword evidence="4 6" id="KW-0378">Hydrolase</keyword>
<dbReference type="InterPro" id="IPR034202">
    <property type="entry name" value="Subtilisin_Carlsberg-like"/>
</dbReference>
<feature type="domain" description="Peptidase S8/S53" evidence="10">
    <location>
        <begin position="119"/>
        <end position="364"/>
    </location>
</feature>
<name>A0A0B5QSE0_CLOBE</name>
<dbReference type="InterPro" id="IPR023828">
    <property type="entry name" value="Peptidase_S8_Ser-AS"/>
</dbReference>
<dbReference type="GO" id="GO:0006508">
    <property type="term" value="P:proteolysis"/>
    <property type="evidence" value="ECO:0007669"/>
    <property type="project" value="UniProtKB-KW"/>
</dbReference>
<dbReference type="PANTHER" id="PTHR43806">
    <property type="entry name" value="PEPTIDASE S8"/>
    <property type="match status" value="1"/>
</dbReference>
<dbReference type="Pfam" id="PF00082">
    <property type="entry name" value="Peptidase_S8"/>
    <property type="match status" value="1"/>
</dbReference>
<dbReference type="STRING" id="1520.LF65_04458"/>
<evidence type="ECO:0000256" key="5">
    <source>
        <dbReference type="ARBA" id="ARBA00022825"/>
    </source>
</evidence>
<dbReference type="Proteomes" id="UP000031866">
    <property type="component" value="Chromosome"/>
</dbReference>
<dbReference type="InterPro" id="IPR050131">
    <property type="entry name" value="Peptidase_S8_subtilisin-like"/>
</dbReference>
<dbReference type="RefSeq" id="WP_041899043.1">
    <property type="nucleotide sequence ID" value="NZ_CP010086.2"/>
</dbReference>
<dbReference type="PROSITE" id="PS51892">
    <property type="entry name" value="SUBTILASE"/>
    <property type="match status" value="1"/>
</dbReference>
<feature type="region of interest" description="Disordered" evidence="8">
    <location>
        <begin position="383"/>
        <end position="403"/>
    </location>
</feature>
<dbReference type="InterPro" id="IPR036852">
    <property type="entry name" value="Peptidase_S8/S53_dom_sf"/>
</dbReference>
<dbReference type="PRINTS" id="PR00723">
    <property type="entry name" value="SUBTILISIN"/>
</dbReference>
<dbReference type="KEGG" id="cbei:LF65_04458"/>
<keyword evidence="2 6" id="KW-0645">Protease</keyword>
<evidence type="ECO:0000256" key="3">
    <source>
        <dbReference type="ARBA" id="ARBA00022723"/>
    </source>
</evidence>
<dbReference type="SUPFAM" id="SSF49373">
    <property type="entry name" value="Invasin/intimin cell-adhesion fragments"/>
    <property type="match status" value="1"/>
</dbReference>
<dbReference type="PROSITE" id="PS00136">
    <property type="entry name" value="SUBTILASE_ASP"/>
    <property type="match status" value="1"/>
</dbReference>
<feature type="active site" description="Charge relay system" evidence="6">
    <location>
        <position position="158"/>
    </location>
</feature>
<dbReference type="PANTHER" id="PTHR43806:SF11">
    <property type="entry name" value="CEREVISIN-RELATED"/>
    <property type="match status" value="1"/>
</dbReference>
<dbReference type="CDD" id="cd07477">
    <property type="entry name" value="Peptidases_S8_Subtilisin_subset"/>
    <property type="match status" value="1"/>
</dbReference>
<evidence type="ECO:0000256" key="6">
    <source>
        <dbReference type="PROSITE-ProRule" id="PRU01240"/>
    </source>
</evidence>
<dbReference type="GO" id="GO:0046872">
    <property type="term" value="F:metal ion binding"/>
    <property type="evidence" value="ECO:0007669"/>
    <property type="project" value="UniProtKB-KW"/>
</dbReference>
<dbReference type="OrthoDB" id="9798386at2"/>
<keyword evidence="9" id="KW-0732">Signal</keyword>
<evidence type="ECO:0000256" key="1">
    <source>
        <dbReference type="ARBA" id="ARBA00011073"/>
    </source>
</evidence>
<dbReference type="Gene3D" id="2.60.40.1120">
    <property type="entry name" value="Carboxypeptidase-like, regulatory domain"/>
    <property type="match status" value="1"/>
</dbReference>
<dbReference type="InterPro" id="IPR022398">
    <property type="entry name" value="Peptidase_S8_His-AS"/>
</dbReference>
<feature type="active site" description="Charge relay system" evidence="6">
    <location>
        <position position="316"/>
    </location>
</feature>
<dbReference type="InterPro" id="IPR000209">
    <property type="entry name" value="Peptidase_S8/S53_dom"/>
</dbReference>
<dbReference type="EMBL" id="CP010086">
    <property type="protein sequence ID" value="AJH00998.1"/>
    <property type="molecule type" value="Genomic_DNA"/>
</dbReference>
<feature type="signal peptide" evidence="9">
    <location>
        <begin position="1"/>
        <end position="23"/>
    </location>
</feature>
<gene>
    <name evidence="11" type="ORF">LF65_04458</name>
</gene>
<proteinExistence type="inferred from homology"/>
<keyword evidence="3" id="KW-0479">Metal-binding</keyword>
<dbReference type="Gene3D" id="3.40.50.200">
    <property type="entry name" value="Peptidase S8/S53 domain"/>
    <property type="match status" value="1"/>
</dbReference>
<evidence type="ECO:0000259" key="10">
    <source>
        <dbReference type="Pfam" id="PF00082"/>
    </source>
</evidence>
<dbReference type="InterPro" id="IPR015500">
    <property type="entry name" value="Peptidase_S8_subtilisin-rel"/>
</dbReference>
<evidence type="ECO:0000256" key="4">
    <source>
        <dbReference type="ARBA" id="ARBA00022801"/>
    </source>
</evidence>
<protein>
    <submittedName>
        <fullName evidence="11">Peptidase S8/S53 subtilisin kexin sedolisin</fullName>
    </submittedName>
</protein>
<evidence type="ECO:0000256" key="7">
    <source>
        <dbReference type="RuleBase" id="RU003355"/>
    </source>
</evidence>
<dbReference type="SUPFAM" id="SSF52743">
    <property type="entry name" value="Subtilisin-like"/>
    <property type="match status" value="1"/>
</dbReference>
<dbReference type="PROSITE" id="PS00138">
    <property type="entry name" value="SUBTILASE_SER"/>
    <property type="match status" value="1"/>
</dbReference>
<sequence length="507" mass="53375">MKKIISAVTFLLVAFGFTANVNAAVVTSVSTSNERVIVVFKNKADKNVVSRARGNVRREYKNANVLSVSVPTTAIKVLKDDPNVLAVEQDIIVKTNSQTVDWGVNKIQAPTAWSSSYTGKGVKIGIVDTGIANHEDLSVAGGAAFTSYTTSYLDDNGHGTHVAGIIGAKNNGYGIVGVANEASLYAIKVLGNDGAGYLSDIIAGIDWCITNKMDIINLSLGSSVPSTALQQEVDKAYNQGILVVAAAGNDGTSDGSTDTVDYPAKYSSVIAVAAIDSNNKRPSFSSTGNTVEVAAPGVNVLSTYLNNKYVSMSGTSMSAPFVTGDLALLKQANPGLSPNQLRAKLNENVIDLGISGKDSWYGYGLIQAPKGQTSTVTQPISTIPTNTQPVTTQPVVSQPVTTQPSKLGTRTVVSTNKAYYLAGDIIYIKAKVTDTSGKAIQGAAVKFSITSPKGVVTIYKGMTDRYGEAFFGILTYRITGKGTYKVLAETTYSSYMTSSSNTAFQIY</sequence>
<dbReference type="SUPFAM" id="SSF54897">
    <property type="entry name" value="Protease propeptides/inhibitors"/>
    <property type="match status" value="1"/>
</dbReference>
<comment type="similarity">
    <text evidence="1 6 7">Belongs to the peptidase S8 family.</text>
</comment>
<feature type="active site" description="Charge relay system" evidence="6">
    <location>
        <position position="128"/>
    </location>
</feature>
<evidence type="ECO:0000313" key="12">
    <source>
        <dbReference type="Proteomes" id="UP000031866"/>
    </source>
</evidence>
<evidence type="ECO:0000256" key="9">
    <source>
        <dbReference type="SAM" id="SignalP"/>
    </source>
</evidence>
<accession>A0A0B5QSE0</accession>
<dbReference type="InterPro" id="IPR037045">
    <property type="entry name" value="S8pro/Inhibitor_I9_sf"/>
</dbReference>